<dbReference type="PANTHER" id="PTHR46560">
    <property type="entry name" value="CYPHER, ISOFORM B"/>
    <property type="match status" value="1"/>
</dbReference>
<dbReference type="InterPro" id="IPR001507">
    <property type="entry name" value="ZP_dom"/>
</dbReference>
<feature type="chain" id="PRO_5043501575" evidence="4">
    <location>
        <begin position="23"/>
        <end position="385"/>
    </location>
</feature>
<dbReference type="Gene3D" id="2.60.40.4100">
    <property type="entry name" value="Zona pellucida, ZP-C domain"/>
    <property type="match status" value="1"/>
</dbReference>
<accession>A0A8J1U475</accession>
<sequence length="385" mass="39341">MYLRTTGIVAVLLVLQIHSGNGAALSSASITTCSATSLVVSVTRDAGMAGTPYAYGYKDDAGCAVTGTGPFTVTYSTLTDCDISLSDGVYTTVIIVPKLSTGIETSDDEILTITCNPADAFSGSTSDGTGFTGDTSSNAAAGNDSSIAGDPTVTMTSALADGTAISGAVNLGTSLSLTLSLTDDQSGAYGSFKGHTCYATPTSDSSDATQIALTDASGCASDTDFFGAFETSGSDIKATFPAFKFSNALTVYFHCSVVVCPAGDASSCAAGTCSGSDGGLGRKKRDAPESRARRQADEPELTDKTLQRTTSLRVVIQEADDAHGNRHAIASENTLCLESGIIFAMGALIGLLFLVIVVAVVVQCIRRPKLNKGGDDEFNVNGGFH</sequence>
<keyword evidence="6" id="KW-1185">Reference proteome</keyword>
<feature type="signal peptide" evidence="4">
    <location>
        <begin position="1"/>
        <end position="22"/>
    </location>
</feature>
<dbReference type="PANTHER" id="PTHR46560:SF5">
    <property type="entry name" value="CYPHER, ISOFORM B"/>
    <property type="match status" value="1"/>
</dbReference>
<keyword evidence="3" id="KW-0472">Membrane</keyword>
<dbReference type="PROSITE" id="PS51034">
    <property type="entry name" value="ZP_2"/>
    <property type="match status" value="1"/>
</dbReference>
<dbReference type="SMART" id="SM00241">
    <property type="entry name" value="ZP"/>
    <property type="match status" value="1"/>
</dbReference>
<feature type="region of interest" description="Disordered" evidence="2">
    <location>
        <begin position="271"/>
        <end position="301"/>
    </location>
</feature>
<dbReference type="Proteomes" id="UP000749559">
    <property type="component" value="Unassembled WGS sequence"/>
</dbReference>
<protein>
    <submittedName>
        <fullName evidence="5">Uncharacterized protein</fullName>
    </submittedName>
</protein>
<dbReference type="Pfam" id="PF00100">
    <property type="entry name" value="Zona_pellucida"/>
    <property type="match status" value="1"/>
</dbReference>
<feature type="transmembrane region" description="Helical" evidence="3">
    <location>
        <begin position="341"/>
        <end position="362"/>
    </location>
</feature>
<proteinExistence type="predicted"/>
<dbReference type="InterPro" id="IPR055355">
    <property type="entry name" value="ZP-C"/>
</dbReference>
<keyword evidence="1" id="KW-1015">Disulfide bond</keyword>
<keyword evidence="3" id="KW-1133">Transmembrane helix</keyword>
<organism evidence="5 6">
    <name type="scientific">Owenia fusiformis</name>
    <name type="common">Polychaete worm</name>
    <dbReference type="NCBI Taxonomy" id="6347"/>
    <lineage>
        <taxon>Eukaryota</taxon>
        <taxon>Metazoa</taxon>
        <taxon>Spiralia</taxon>
        <taxon>Lophotrochozoa</taxon>
        <taxon>Annelida</taxon>
        <taxon>Polychaeta</taxon>
        <taxon>Sedentaria</taxon>
        <taxon>Canalipalpata</taxon>
        <taxon>Sabellida</taxon>
        <taxon>Oweniida</taxon>
        <taxon>Oweniidae</taxon>
        <taxon>Owenia</taxon>
    </lineage>
</organism>
<dbReference type="EMBL" id="CAIIXF020000008">
    <property type="protein sequence ID" value="CAH1792061.1"/>
    <property type="molecule type" value="Genomic_DNA"/>
</dbReference>
<evidence type="ECO:0000256" key="3">
    <source>
        <dbReference type="SAM" id="Phobius"/>
    </source>
</evidence>
<gene>
    <name evidence="5" type="ORF">OFUS_LOCUS17084</name>
</gene>
<comment type="caution">
    <text evidence="5">The sequence shown here is derived from an EMBL/GenBank/DDBJ whole genome shotgun (WGS) entry which is preliminary data.</text>
</comment>
<keyword evidence="4" id="KW-0732">Signal</keyword>
<evidence type="ECO:0000256" key="1">
    <source>
        <dbReference type="ARBA" id="ARBA00023157"/>
    </source>
</evidence>
<evidence type="ECO:0000256" key="2">
    <source>
        <dbReference type="SAM" id="MobiDB-lite"/>
    </source>
</evidence>
<evidence type="ECO:0000256" key="4">
    <source>
        <dbReference type="SAM" id="SignalP"/>
    </source>
</evidence>
<dbReference type="AlphaFoldDB" id="A0A8J1U475"/>
<keyword evidence="3" id="KW-0812">Transmembrane</keyword>
<dbReference type="InterPro" id="IPR042235">
    <property type="entry name" value="ZP-C_dom"/>
</dbReference>
<evidence type="ECO:0000313" key="5">
    <source>
        <dbReference type="EMBL" id="CAH1792061.1"/>
    </source>
</evidence>
<reference evidence="5" key="1">
    <citation type="submission" date="2022-03" db="EMBL/GenBank/DDBJ databases">
        <authorList>
            <person name="Martin C."/>
        </authorList>
    </citation>
    <scope>NUCLEOTIDE SEQUENCE</scope>
</reference>
<evidence type="ECO:0000313" key="6">
    <source>
        <dbReference type="Proteomes" id="UP000749559"/>
    </source>
</evidence>
<name>A0A8J1U475_OWEFU</name>
<feature type="compositionally biased region" description="Basic and acidic residues" evidence="2">
    <location>
        <begin position="286"/>
        <end position="301"/>
    </location>
</feature>